<gene>
    <name evidence="1" type="ORF">OUY22_27730</name>
</gene>
<feature type="non-terminal residue" evidence="1">
    <location>
        <position position="1"/>
    </location>
</feature>
<comment type="caution">
    <text evidence="1">The sequence shown here is derived from an EMBL/GenBank/DDBJ whole genome shotgun (WGS) entry which is preliminary data.</text>
</comment>
<sequence>VDVAALELLAASAASRARDLLTHGHLPVLTEHQDLVRLSAAFGLDLGLDAEAAAWRHGGAAGLEALETAWTPARQDLARARALLETALETVREGQPRAAVETARNRWTIGDLQLRYGRDGRWYPFERRGDAWWPAGPPERDPAALLG</sequence>
<evidence type="ECO:0008006" key="3">
    <source>
        <dbReference type="Google" id="ProtNLM"/>
    </source>
</evidence>
<dbReference type="EMBL" id="JAPNNL010000144">
    <property type="protein sequence ID" value="MDA0637210.1"/>
    <property type="molecule type" value="Genomic_DNA"/>
</dbReference>
<evidence type="ECO:0000313" key="1">
    <source>
        <dbReference type="EMBL" id="MDA0637210.1"/>
    </source>
</evidence>
<protein>
    <recommendedName>
        <fullName evidence="3">SWF or SNF family helicase</fullName>
    </recommendedName>
</protein>
<evidence type="ECO:0000313" key="2">
    <source>
        <dbReference type="Proteomes" id="UP001144036"/>
    </source>
</evidence>
<keyword evidence="2" id="KW-1185">Reference proteome</keyword>
<dbReference type="Proteomes" id="UP001144036">
    <property type="component" value="Unassembled WGS sequence"/>
</dbReference>
<name>A0ABT4SJC0_9ACTN</name>
<organism evidence="1 2">
    <name type="scientific">Nonomuraea corallina</name>
    <dbReference type="NCBI Taxonomy" id="2989783"/>
    <lineage>
        <taxon>Bacteria</taxon>
        <taxon>Bacillati</taxon>
        <taxon>Actinomycetota</taxon>
        <taxon>Actinomycetes</taxon>
        <taxon>Streptosporangiales</taxon>
        <taxon>Streptosporangiaceae</taxon>
        <taxon>Nonomuraea</taxon>
    </lineage>
</organism>
<proteinExistence type="predicted"/>
<reference evidence="1" key="1">
    <citation type="submission" date="2022-11" db="EMBL/GenBank/DDBJ databases">
        <title>Nonomuraea corallina sp. nov., a new species of the genus Nonomuraea isolated from sea side sediment in Thai sea.</title>
        <authorList>
            <person name="Ngamcharungchit C."/>
            <person name="Matsumoto A."/>
            <person name="Suriyachadkun C."/>
            <person name="Panbangred W."/>
            <person name="Inahashi Y."/>
            <person name="Intra B."/>
        </authorList>
    </citation>
    <scope>NUCLEOTIDE SEQUENCE</scope>
    <source>
        <strain evidence="1">MCN248</strain>
    </source>
</reference>
<accession>A0ABT4SJC0</accession>